<keyword evidence="2" id="KW-1185">Reference proteome</keyword>
<dbReference type="EMBL" id="BAAAMJ010000010">
    <property type="protein sequence ID" value="GAA1904234.1"/>
    <property type="molecule type" value="Genomic_DNA"/>
</dbReference>
<dbReference type="RefSeq" id="WP_344259518.1">
    <property type="nucleotide sequence ID" value="NZ_BAAAMJ010000010.1"/>
</dbReference>
<dbReference type="Proteomes" id="UP001501303">
    <property type="component" value="Unassembled WGS sequence"/>
</dbReference>
<organism evidence="1 2">
    <name type="scientific">Streptomyces sodiiphilus</name>
    <dbReference type="NCBI Taxonomy" id="226217"/>
    <lineage>
        <taxon>Bacteria</taxon>
        <taxon>Bacillati</taxon>
        <taxon>Actinomycetota</taxon>
        <taxon>Actinomycetes</taxon>
        <taxon>Kitasatosporales</taxon>
        <taxon>Streptomycetaceae</taxon>
        <taxon>Streptomyces</taxon>
    </lineage>
</organism>
<protein>
    <submittedName>
        <fullName evidence="1">Uncharacterized protein</fullName>
    </submittedName>
</protein>
<reference evidence="1 2" key="1">
    <citation type="journal article" date="2019" name="Int. J. Syst. Evol. Microbiol.">
        <title>The Global Catalogue of Microorganisms (GCM) 10K type strain sequencing project: providing services to taxonomists for standard genome sequencing and annotation.</title>
        <authorList>
            <consortium name="The Broad Institute Genomics Platform"/>
            <consortium name="The Broad Institute Genome Sequencing Center for Infectious Disease"/>
            <person name="Wu L."/>
            <person name="Ma J."/>
        </authorList>
    </citation>
    <scope>NUCLEOTIDE SEQUENCE [LARGE SCALE GENOMIC DNA]</scope>
    <source>
        <strain evidence="1 2">JCM 13581</strain>
    </source>
</reference>
<proteinExistence type="predicted"/>
<gene>
    <name evidence="1" type="ORF">GCM10009716_12700</name>
</gene>
<accession>A0ABN2NVA0</accession>
<comment type="caution">
    <text evidence="1">The sequence shown here is derived from an EMBL/GenBank/DDBJ whole genome shotgun (WGS) entry which is preliminary data.</text>
</comment>
<evidence type="ECO:0000313" key="2">
    <source>
        <dbReference type="Proteomes" id="UP001501303"/>
    </source>
</evidence>
<name>A0ABN2NVA0_9ACTN</name>
<sequence length="144" mass="15520">MATAQDPRSSPGDVLLVGDEALTDFAAWLDGSLTSLRDMGISPGKLGEMALGRAQFGGWFTAMSEVAAKYETAVLRLQTLVGIQQDLIEALGIATLIAERGYENVEAEHVARFEQIMGELEAHYTRAQDPAPTRDMMGVTPIAH</sequence>
<evidence type="ECO:0000313" key="1">
    <source>
        <dbReference type="EMBL" id="GAA1904234.1"/>
    </source>
</evidence>